<dbReference type="Proteomes" id="UP000255334">
    <property type="component" value="Unassembled WGS sequence"/>
</dbReference>
<keyword evidence="3" id="KW-1185">Reference proteome</keyword>
<evidence type="ECO:0000259" key="1">
    <source>
        <dbReference type="Pfam" id="PF07045"/>
    </source>
</evidence>
<proteinExistence type="predicted"/>
<dbReference type="Gene3D" id="3.30.70.100">
    <property type="match status" value="1"/>
</dbReference>
<accession>A0A370X738</accession>
<evidence type="ECO:0000313" key="3">
    <source>
        <dbReference type="Proteomes" id="UP000255334"/>
    </source>
</evidence>
<sequence length="98" mass="10436">MASGYWIMTFRSLSDQAGFDRYAAAAGPVIRAQGGRVLAVGLPAFAYEAGMLQRVAIVEFSSLDAADAAYRSPEYQAAVQHLVGAAERDVRIVEGLPT</sequence>
<dbReference type="PANTHER" id="PTHR41521">
    <property type="match status" value="1"/>
</dbReference>
<comment type="caution">
    <text evidence="2">The sequence shown here is derived from an EMBL/GenBank/DDBJ whole genome shotgun (WGS) entry which is preliminary data.</text>
</comment>
<dbReference type="Pfam" id="PF07045">
    <property type="entry name" value="DUF1330"/>
    <property type="match status" value="1"/>
</dbReference>
<gene>
    <name evidence="2" type="ORF">DWU99_10510</name>
</gene>
<protein>
    <submittedName>
        <fullName evidence="2">DUF1330 domain-containing protein</fullName>
    </submittedName>
</protein>
<evidence type="ECO:0000313" key="2">
    <source>
        <dbReference type="EMBL" id="RDS84176.1"/>
    </source>
</evidence>
<dbReference type="InterPro" id="IPR011008">
    <property type="entry name" value="Dimeric_a/b-barrel"/>
</dbReference>
<dbReference type="PANTHER" id="PTHR41521:SF4">
    <property type="entry name" value="BLR0684 PROTEIN"/>
    <property type="match status" value="1"/>
</dbReference>
<dbReference type="InterPro" id="IPR010753">
    <property type="entry name" value="DUF1330"/>
</dbReference>
<dbReference type="OrthoDB" id="9806380at2"/>
<name>A0A370X738_9GAMM</name>
<reference evidence="2 3" key="1">
    <citation type="submission" date="2018-07" db="EMBL/GenBank/DDBJ databases">
        <title>Dyella monticola sp. nov. and Dyella psychrodurans sp. nov. isolated from monsoon evergreen broad-leaved forest soil of Dinghu Mountain, China.</title>
        <authorList>
            <person name="Gao Z."/>
            <person name="Qiu L."/>
        </authorList>
    </citation>
    <scope>NUCLEOTIDE SEQUENCE [LARGE SCALE GENOMIC DNA]</scope>
    <source>
        <strain evidence="2 3">4MSK11</strain>
    </source>
</reference>
<dbReference type="SUPFAM" id="SSF54909">
    <property type="entry name" value="Dimeric alpha+beta barrel"/>
    <property type="match status" value="1"/>
</dbReference>
<dbReference type="RefSeq" id="WP_115477977.1">
    <property type="nucleotide sequence ID" value="NZ_QRBF01000003.1"/>
</dbReference>
<dbReference type="AlphaFoldDB" id="A0A370X738"/>
<dbReference type="EMBL" id="QRBF01000003">
    <property type="protein sequence ID" value="RDS84176.1"/>
    <property type="molecule type" value="Genomic_DNA"/>
</dbReference>
<feature type="domain" description="DUF1330" evidence="1">
    <location>
        <begin position="3"/>
        <end position="96"/>
    </location>
</feature>
<organism evidence="2 3">
    <name type="scientific">Dyella psychrodurans</name>
    <dbReference type="NCBI Taxonomy" id="1927960"/>
    <lineage>
        <taxon>Bacteria</taxon>
        <taxon>Pseudomonadati</taxon>
        <taxon>Pseudomonadota</taxon>
        <taxon>Gammaproteobacteria</taxon>
        <taxon>Lysobacterales</taxon>
        <taxon>Rhodanobacteraceae</taxon>
        <taxon>Dyella</taxon>
    </lineage>
</organism>